<organism evidence="6 7">
    <name type="scientific">Turnera subulata</name>
    <dbReference type="NCBI Taxonomy" id="218843"/>
    <lineage>
        <taxon>Eukaryota</taxon>
        <taxon>Viridiplantae</taxon>
        <taxon>Streptophyta</taxon>
        <taxon>Embryophyta</taxon>
        <taxon>Tracheophyta</taxon>
        <taxon>Spermatophyta</taxon>
        <taxon>Magnoliopsida</taxon>
        <taxon>eudicotyledons</taxon>
        <taxon>Gunneridae</taxon>
        <taxon>Pentapetalae</taxon>
        <taxon>rosids</taxon>
        <taxon>fabids</taxon>
        <taxon>Malpighiales</taxon>
        <taxon>Passifloraceae</taxon>
        <taxon>Turnera</taxon>
    </lineage>
</organism>
<keyword evidence="2" id="KW-0378">Hydrolase</keyword>
<dbReference type="InterPro" id="IPR002772">
    <property type="entry name" value="Glyco_hydro_3_C"/>
</dbReference>
<name>A0A9Q0FJB1_9ROSI</name>
<reference evidence="6" key="1">
    <citation type="submission" date="2022-02" db="EMBL/GenBank/DDBJ databases">
        <authorList>
            <person name="Henning P.M."/>
            <person name="McCubbin A.G."/>
            <person name="Shore J.S."/>
        </authorList>
    </citation>
    <scope>NUCLEOTIDE SEQUENCE</scope>
    <source>
        <strain evidence="6">F60SS</strain>
        <tissue evidence="6">Leaves</tissue>
    </source>
</reference>
<evidence type="ECO:0000256" key="2">
    <source>
        <dbReference type="ARBA" id="ARBA00022801"/>
    </source>
</evidence>
<gene>
    <name evidence="6" type="ORF">Tsubulata_035796</name>
</gene>
<dbReference type="PANTHER" id="PTHR42721">
    <property type="entry name" value="SUGAR HYDROLASE-RELATED"/>
    <property type="match status" value="1"/>
</dbReference>
<dbReference type="Proteomes" id="UP001141552">
    <property type="component" value="Unassembled WGS sequence"/>
</dbReference>
<feature type="chain" id="PRO_5040490375" description="Fibronectin type III-like domain-containing protein" evidence="4">
    <location>
        <begin position="22"/>
        <end position="794"/>
    </location>
</feature>
<evidence type="ECO:0000256" key="4">
    <source>
        <dbReference type="SAM" id="SignalP"/>
    </source>
</evidence>
<dbReference type="InterPro" id="IPR044993">
    <property type="entry name" value="BXL"/>
</dbReference>
<evidence type="ECO:0000259" key="5">
    <source>
        <dbReference type="SMART" id="SM01217"/>
    </source>
</evidence>
<dbReference type="InterPro" id="IPR001764">
    <property type="entry name" value="Glyco_hydro_3_N"/>
</dbReference>
<accession>A0A9Q0FJB1</accession>
<keyword evidence="7" id="KW-1185">Reference proteome</keyword>
<dbReference type="AlphaFoldDB" id="A0A9Q0FJB1"/>
<sequence length="794" mass="87421">MTTSHIFTCLLIAYLSILGRARDVPTNTYTTLGHGDATPTGSNFTFVCDPKRYSSLGLDMSKFPFCDKSLPYDVRASDLVKQMTLSEKVLQLGNTNRGVPRLGLPKYEWWSEALHGVSNVGPGTFFDDLVPSSTSFPTVITSTASFNESLWKTIGQAVSTEARAMYNLGRAGLTYWSPNINVVRDPRWGRAIETPGEDPFVVGKYAANYVRGLQDVEGSEDFKDLNSRPLKVSSCCKHYAAYDVDNWKGIVRESYDARVAEQDMVETFLRPFEMCIKEGDVSSIMCSYNRVNGIPTCADPKLLNQTIRGDWDLHGYIVSDCDSIDVLVNRHHWLGDTNEDAVAHTLKAGTYVEASVQQGKVREAEIDKSLKYLYIVLLRLGFFDGIPQYTSLGKKDICSDEHVELAREAAREGTVLLKNIDQTLPLDADKIKTLAVIGPHANATAAMIGNYAGVPCKIVTPLDALSAYGEVDYKVGCGEMKCRNDSLIFPAMQAAEKADATIIVAGIDLSIEAESLDREDLLLPGFQTQLIKQVADAAKGPVILVLFSAGGLDIGFAKNNKKIGGILWVGYPGEKGGLAIADVIFGKYNPGGRLPLTWHEASYTDMLPMTSMPLRPVDSLGYPGRTYKFFNGSTVYPFACGLSYTKFNYTLKSAVRSTHIKLNKFQHCYGIKYREESHIPRPCPSVRIDDMDCKERINFEVEVKNVGDRDGSEVVVVYSKPPEGIEATHIKQVIGFQRVFVPAGGSKQLKFALNVCNSLRVVDYNAYSVLPSGGHTIVIGDDIISFPVHVNFSS</sequence>
<dbReference type="FunFam" id="3.40.50.1700:FF:000001">
    <property type="entry name" value="probable beta-D-xylosidase 2"/>
    <property type="match status" value="1"/>
</dbReference>
<dbReference type="GO" id="GO:0031222">
    <property type="term" value="P:arabinan catabolic process"/>
    <property type="evidence" value="ECO:0007669"/>
    <property type="project" value="TreeGrafter"/>
</dbReference>
<dbReference type="SUPFAM" id="SSF52279">
    <property type="entry name" value="Beta-D-glucan exohydrolase, C-terminal domain"/>
    <property type="match status" value="1"/>
</dbReference>
<evidence type="ECO:0000256" key="1">
    <source>
        <dbReference type="ARBA" id="ARBA00022729"/>
    </source>
</evidence>
<dbReference type="Gene3D" id="3.40.50.1700">
    <property type="entry name" value="Glycoside hydrolase family 3 C-terminal domain"/>
    <property type="match status" value="1"/>
</dbReference>
<evidence type="ECO:0000313" key="7">
    <source>
        <dbReference type="Proteomes" id="UP001141552"/>
    </source>
</evidence>
<dbReference type="InterPro" id="IPR036962">
    <property type="entry name" value="Glyco_hydro_3_N_sf"/>
</dbReference>
<comment type="caution">
    <text evidence="6">The sequence shown here is derived from an EMBL/GenBank/DDBJ whole genome shotgun (WGS) entry which is preliminary data.</text>
</comment>
<proteinExistence type="predicted"/>
<dbReference type="GO" id="GO:0009044">
    <property type="term" value="F:xylan 1,4-beta-xylosidase activity"/>
    <property type="evidence" value="ECO:0007669"/>
    <property type="project" value="InterPro"/>
</dbReference>
<dbReference type="InterPro" id="IPR026891">
    <property type="entry name" value="Fn3-like"/>
</dbReference>
<feature type="signal peptide" evidence="4">
    <location>
        <begin position="1"/>
        <end position="21"/>
    </location>
</feature>
<dbReference type="InterPro" id="IPR013783">
    <property type="entry name" value="Ig-like_fold"/>
</dbReference>
<dbReference type="EMBL" id="JAKUCV010005377">
    <property type="protein sequence ID" value="KAJ4831411.1"/>
    <property type="molecule type" value="Genomic_DNA"/>
</dbReference>
<dbReference type="SMART" id="SM01217">
    <property type="entry name" value="Fn3_like"/>
    <property type="match status" value="1"/>
</dbReference>
<keyword evidence="1 4" id="KW-0732">Signal</keyword>
<evidence type="ECO:0000313" key="6">
    <source>
        <dbReference type="EMBL" id="KAJ4831411.1"/>
    </source>
</evidence>
<dbReference type="Gene3D" id="3.20.20.300">
    <property type="entry name" value="Glycoside hydrolase, family 3, N-terminal domain"/>
    <property type="match status" value="1"/>
</dbReference>
<dbReference type="Pfam" id="PF01915">
    <property type="entry name" value="Glyco_hydro_3_C"/>
    <property type="match status" value="1"/>
</dbReference>
<dbReference type="PANTHER" id="PTHR42721:SF11">
    <property type="entry name" value="BETA-D-XYLOSIDASE 5-RELATED"/>
    <property type="match status" value="1"/>
</dbReference>
<dbReference type="GO" id="GO:0046556">
    <property type="term" value="F:alpha-L-arabinofuranosidase activity"/>
    <property type="evidence" value="ECO:0007669"/>
    <property type="project" value="TreeGrafter"/>
</dbReference>
<dbReference type="FunFam" id="3.20.20.300:FF:000010">
    <property type="entry name" value="Putative beta-D-xylosidase 5"/>
    <property type="match status" value="1"/>
</dbReference>
<dbReference type="SUPFAM" id="SSF51445">
    <property type="entry name" value="(Trans)glycosidases"/>
    <property type="match status" value="1"/>
</dbReference>
<dbReference type="GO" id="GO:0045493">
    <property type="term" value="P:xylan catabolic process"/>
    <property type="evidence" value="ECO:0007669"/>
    <property type="project" value="InterPro"/>
</dbReference>
<protein>
    <recommendedName>
        <fullName evidence="5">Fibronectin type III-like domain-containing protein</fullName>
    </recommendedName>
</protein>
<dbReference type="Pfam" id="PF14310">
    <property type="entry name" value="Fn3-like"/>
    <property type="match status" value="1"/>
</dbReference>
<dbReference type="Gene3D" id="2.60.40.10">
    <property type="entry name" value="Immunoglobulins"/>
    <property type="match status" value="1"/>
</dbReference>
<reference evidence="6" key="2">
    <citation type="journal article" date="2023" name="Plants (Basel)">
        <title>Annotation of the Turnera subulata (Passifloraceae) Draft Genome Reveals the S-Locus Evolved after the Divergence of Turneroideae from Passifloroideae in a Stepwise Manner.</title>
        <authorList>
            <person name="Henning P.M."/>
            <person name="Roalson E.H."/>
            <person name="Mir W."/>
            <person name="McCubbin A.G."/>
            <person name="Shore J.S."/>
        </authorList>
    </citation>
    <scope>NUCLEOTIDE SEQUENCE</scope>
    <source>
        <strain evidence="6">F60SS</strain>
    </source>
</reference>
<keyword evidence="3" id="KW-0326">Glycosidase</keyword>
<dbReference type="Pfam" id="PF00933">
    <property type="entry name" value="Glyco_hydro_3"/>
    <property type="match status" value="1"/>
</dbReference>
<feature type="domain" description="Fibronectin type III-like" evidence="5">
    <location>
        <begin position="713"/>
        <end position="783"/>
    </location>
</feature>
<evidence type="ECO:0000256" key="3">
    <source>
        <dbReference type="ARBA" id="ARBA00023295"/>
    </source>
</evidence>
<dbReference type="InterPro" id="IPR036881">
    <property type="entry name" value="Glyco_hydro_3_C_sf"/>
</dbReference>
<dbReference type="OrthoDB" id="830230at2759"/>
<dbReference type="InterPro" id="IPR017853">
    <property type="entry name" value="GH"/>
</dbReference>